<reference evidence="2" key="1">
    <citation type="journal article" date="2019" name="bioRxiv">
        <title>The Genome of the Zebra Mussel, Dreissena polymorpha: A Resource for Invasive Species Research.</title>
        <authorList>
            <person name="McCartney M.A."/>
            <person name="Auch B."/>
            <person name="Kono T."/>
            <person name="Mallez S."/>
            <person name="Zhang Y."/>
            <person name="Obille A."/>
            <person name="Becker A."/>
            <person name="Abrahante J.E."/>
            <person name="Garbe J."/>
            <person name="Badalamenti J.P."/>
            <person name="Herman A."/>
            <person name="Mangelson H."/>
            <person name="Liachko I."/>
            <person name="Sullivan S."/>
            <person name="Sone E.D."/>
            <person name="Koren S."/>
            <person name="Silverstein K.A.T."/>
            <person name="Beckman K.B."/>
            <person name="Gohl D.M."/>
        </authorList>
    </citation>
    <scope>NUCLEOTIDE SEQUENCE</scope>
    <source>
        <strain evidence="2">Duluth1</strain>
        <tissue evidence="2">Whole animal</tissue>
    </source>
</reference>
<reference evidence="2" key="2">
    <citation type="submission" date="2020-11" db="EMBL/GenBank/DDBJ databases">
        <authorList>
            <person name="McCartney M.A."/>
            <person name="Auch B."/>
            <person name="Kono T."/>
            <person name="Mallez S."/>
            <person name="Becker A."/>
            <person name="Gohl D.M."/>
            <person name="Silverstein K.A.T."/>
            <person name="Koren S."/>
            <person name="Bechman K.B."/>
            <person name="Herman A."/>
            <person name="Abrahante J.E."/>
            <person name="Garbe J."/>
        </authorList>
    </citation>
    <scope>NUCLEOTIDE SEQUENCE</scope>
    <source>
        <strain evidence="2">Duluth1</strain>
        <tissue evidence="2">Whole animal</tissue>
    </source>
</reference>
<proteinExistence type="predicted"/>
<protein>
    <submittedName>
        <fullName evidence="2">Uncharacterized protein</fullName>
    </submittedName>
</protein>
<dbReference type="AlphaFoldDB" id="A0A9D4EEL5"/>
<keyword evidence="3" id="KW-1185">Reference proteome</keyword>
<gene>
    <name evidence="2" type="ORF">DPMN_180681</name>
</gene>
<feature type="compositionally biased region" description="Basic and acidic residues" evidence="1">
    <location>
        <begin position="26"/>
        <end position="46"/>
    </location>
</feature>
<evidence type="ECO:0000313" key="2">
    <source>
        <dbReference type="EMBL" id="KAH3779199.1"/>
    </source>
</evidence>
<comment type="caution">
    <text evidence="2">The sequence shown here is derived from an EMBL/GenBank/DDBJ whole genome shotgun (WGS) entry which is preliminary data.</text>
</comment>
<dbReference type="EMBL" id="JAIWYP010000009">
    <property type="protein sequence ID" value="KAH3779199.1"/>
    <property type="molecule type" value="Genomic_DNA"/>
</dbReference>
<feature type="region of interest" description="Disordered" evidence="1">
    <location>
        <begin position="22"/>
        <end position="59"/>
    </location>
</feature>
<feature type="compositionally biased region" description="Basic residues" evidence="1">
    <location>
        <begin position="118"/>
        <end position="131"/>
    </location>
</feature>
<accession>A0A9D4EEL5</accession>
<sequence>MADTSELGWRVVNKYTTNPIASDSEDEKRIQKAEARAIRKAKSDKGKKPRRNWPYRLPEGSTVHEASVQTGFTQVLLGTEDVSLKATLKRKFDEAGEYDDDQDNVITRTAGHFGRSVRRRVGQAVAKRRQREGRGMRAAVDPDPAQEQMAQMA</sequence>
<evidence type="ECO:0000313" key="3">
    <source>
        <dbReference type="Proteomes" id="UP000828390"/>
    </source>
</evidence>
<feature type="region of interest" description="Disordered" evidence="1">
    <location>
        <begin position="118"/>
        <end position="153"/>
    </location>
</feature>
<name>A0A9D4EEL5_DREPO</name>
<organism evidence="2 3">
    <name type="scientific">Dreissena polymorpha</name>
    <name type="common">Zebra mussel</name>
    <name type="synonym">Mytilus polymorpha</name>
    <dbReference type="NCBI Taxonomy" id="45954"/>
    <lineage>
        <taxon>Eukaryota</taxon>
        <taxon>Metazoa</taxon>
        <taxon>Spiralia</taxon>
        <taxon>Lophotrochozoa</taxon>
        <taxon>Mollusca</taxon>
        <taxon>Bivalvia</taxon>
        <taxon>Autobranchia</taxon>
        <taxon>Heteroconchia</taxon>
        <taxon>Euheterodonta</taxon>
        <taxon>Imparidentia</taxon>
        <taxon>Neoheterodontei</taxon>
        <taxon>Myida</taxon>
        <taxon>Dreissenoidea</taxon>
        <taxon>Dreissenidae</taxon>
        <taxon>Dreissena</taxon>
    </lineage>
</organism>
<dbReference type="Proteomes" id="UP000828390">
    <property type="component" value="Unassembled WGS sequence"/>
</dbReference>
<evidence type="ECO:0000256" key="1">
    <source>
        <dbReference type="SAM" id="MobiDB-lite"/>
    </source>
</evidence>